<feature type="domain" description="Neurotransmitter-gated ion-channel transmembrane" evidence="7">
    <location>
        <begin position="207"/>
        <end position="277"/>
    </location>
</feature>
<dbReference type="GO" id="GO:0004888">
    <property type="term" value="F:transmembrane signaling receptor activity"/>
    <property type="evidence" value="ECO:0007669"/>
    <property type="project" value="InterPro"/>
</dbReference>
<comment type="subcellular location">
    <subcellularLocation>
        <location evidence="1">Membrane</location>
        <topology evidence="1">Multi-pass membrane protein</topology>
    </subcellularLocation>
</comment>
<dbReference type="InterPro" id="IPR036719">
    <property type="entry name" value="Neuro-gated_channel_TM_sf"/>
</dbReference>
<feature type="transmembrane region" description="Helical" evidence="5">
    <location>
        <begin position="293"/>
        <end position="318"/>
    </location>
</feature>
<dbReference type="FunFam" id="2.70.170.10:FF:000053">
    <property type="entry name" value="Predicted protein"/>
    <property type="match status" value="1"/>
</dbReference>
<accession>A0AAV4ANC7</accession>
<keyword evidence="4 5" id="KW-0472">Membrane</keyword>
<evidence type="ECO:0000256" key="4">
    <source>
        <dbReference type="ARBA" id="ARBA00023136"/>
    </source>
</evidence>
<evidence type="ECO:0000256" key="5">
    <source>
        <dbReference type="SAM" id="Phobius"/>
    </source>
</evidence>
<evidence type="ECO:0000259" key="7">
    <source>
        <dbReference type="Pfam" id="PF02932"/>
    </source>
</evidence>
<dbReference type="InterPro" id="IPR038050">
    <property type="entry name" value="Neuro_actylchol_rec"/>
</dbReference>
<feature type="transmembrane region" description="Helical" evidence="5">
    <location>
        <begin position="229"/>
        <end position="248"/>
    </location>
</feature>
<dbReference type="SUPFAM" id="SSF90112">
    <property type="entry name" value="Neurotransmitter-gated ion-channel transmembrane pore"/>
    <property type="match status" value="1"/>
</dbReference>
<dbReference type="InterPro" id="IPR036734">
    <property type="entry name" value="Neur_chan_lig-bd_sf"/>
</dbReference>
<dbReference type="InterPro" id="IPR006029">
    <property type="entry name" value="Neurotrans-gated_channel_TM"/>
</dbReference>
<protein>
    <submittedName>
        <fullName evidence="8">Gamma-aminobutyric acid receptor subunit gamma-2</fullName>
    </submittedName>
</protein>
<dbReference type="Proteomes" id="UP000735302">
    <property type="component" value="Unassembled WGS sequence"/>
</dbReference>
<keyword evidence="8" id="KW-0675">Receptor</keyword>
<evidence type="ECO:0000256" key="2">
    <source>
        <dbReference type="ARBA" id="ARBA00022692"/>
    </source>
</evidence>
<dbReference type="AlphaFoldDB" id="A0AAV4ANC7"/>
<dbReference type="SUPFAM" id="SSF63712">
    <property type="entry name" value="Nicotinic receptor ligand binding domain-like"/>
    <property type="match status" value="1"/>
</dbReference>
<evidence type="ECO:0000256" key="3">
    <source>
        <dbReference type="ARBA" id="ARBA00022989"/>
    </source>
</evidence>
<keyword evidence="2 5" id="KW-0812">Transmembrane</keyword>
<name>A0AAV4ANC7_9GAST</name>
<sequence length="363" mass="42643">MDENATNKKKKTVFIKAVFLKIEDINTIQENFSGLVFIRARWREPLLDSSNARELTKINWDSLWGPKLEIYNTKGEAKQQIWKDVQFGPAGEAFVLEKRRAKGMFTERMELQEFPFDIQDLSLLITSDHPEDDIQLEEDEEDMSNVVTHSFVDESEWHLKKFVQCEARMTADEYEKDKYKKPGLFFRCCVIRRAGFFVWNIMLIMSIISALSFVTFAVPRTLPQNRIQLSFILLLAGVTFKFAASQSVPKISYLTHLDRYILGSMIFLFLVAVWHGIITLFDKDDAADMDWFAFIAFIVLYCILHAAFVIIMVIRGFARRSDVRKRERDYLRRYEETHKNETLTLTKRRPFRARQTTRIGIRV</sequence>
<dbReference type="Pfam" id="PF02932">
    <property type="entry name" value="Neur_chan_memb"/>
    <property type="match status" value="1"/>
</dbReference>
<comment type="caution">
    <text evidence="8">The sequence shown here is derived from an EMBL/GenBank/DDBJ whole genome shotgun (WGS) entry which is preliminary data.</text>
</comment>
<feature type="transmembrane region" description="Helical" evidence="5">
    <location>
        <begin position="196"/>
        <end position="217"/>
    </location>
</feature>
<evidence type="ECO:0000313" key="9">
    <source>
        <dbReference type="Proteomes" id="UP000735302"/>
    </source>
</evidence>
<reference evidence="8 9" key="1">
    <citation type="journal article" date="2021" name="Elife">
        <title>Chloroplast acquisition without the gene transfer in kleptoplastic sea slugs, Plakobranchus ocellatus.</title>
        <authorList>
            <person name="Maeda T."/>
            <person name="Takahashi S."/>
            <person name="Yoshida T."/>
            <person name="Shimamura S."/>
            <person name="Takaki Y."/>
            <person name="Nagai Y."/>
            <person name="Toyoda A."/>
            <person name="Suzuki Y."/>
            <person name="Arimoto A."/>
            <person name="Ishii H."/>
            <person name="Satoh N."/>
            <person name="Nishiyama T."/>
            <person name="Hasebe M."/>
            <person name="Maruyama T."/>
            <person name="Minagawa J."/>
            <person name="Obokata J."/>
            <person name="Shigenobu S."/>
        </authorList>
    </citation>
    <scope>NUCLEOTIDE SEQUENCE [LARGE SCALE GENOMIC DNA]</scope>
</reference>
<keyword evidence="9" id="KW-1185">Reference proteome</keyword>
<evidence type="ECO:0000313" key="8">
    <source>
        <dbReference type="EMBL" id="GFO07709.1"/>
    </source>
</evidence>
<keyword evidence="3 5" id="KW-1133">Transmembrane helix</keyword>
<dbReference type="Gene3D" id="2.70.170.10">
    <property type="entry name" value="Neurotransmitter-gated ion-channel ligand-binding domain"/>
    <property type="match status" value="1"/>
</dbReference>
<evidence type="ECO:0000259" key="6">
    <source>
        <dbReference type="Pfam" id="PF02931"/>
    </source>
</evidence>
<dbReference type="Gene3D" id="1.20.58.390">
    <property type="entry name" value="Neurotransmitter-gated ion-channel transmembrane domain"/>
    <property type="match status" value="1"/>
</dbReference>
<dbReference type="GO" id="GO:0016020">
    <property type="term" value="C:membrane"/>
    <property type="evidence" value="ECO:0007669"/>
    <property type="project" value="UniProtKB-SubCell"/>
</dbReference>
<feature type="transmembrane region" description="Helical" evidence="5">
    <location>
        <begin position="260"/>
        <end position="281"/>
    </location>
</feature>
<dbReference type="Pfam" id="PF02931">
    <property type="entry name" value="Neur_chan_LBD"/>
    <property type="match status" value="1"/>
</dbReference>
<feature type="domain" description="Neurotransmitter-gated ion-channel ligand-binding" evidence="6">
    <location>
        <begin position="7"/>
        <end position="178"/>
    </location>
</feature>
<dbReference type="GO" id="GO:0005230">
    <property type="term" value="F:extracellular ligand-gated monoatomic ion channel activity"/>
    <property type="evidence" value="ECO:0007669"/>
    <property type="project" value="InterPro"/>
</dbReference>
<evidence type="ECO:0000256" key="1">
    <source>
        <dbReference type="ARBA" id="ARBA00004141"/>
    </source>
</evidence>
<gene>
    <name evidence="8" type="ORF">PoB_003421400</name>
</gene>
<dbReference type="EMBL" id="BLXT01003909">
    <property type="protein sequence ID" value="GFO07709.1"/>
    <property type="molecule type" value="Genomic_DNA"/>
</dbReference>
<proteinExistence type="predicted"/>
<dbReference type="InterPro" id="IPR006201">
    <property type="entry name" value="Neur_channel"/>
</dbReference>
<organism evidence="8 9">
    <name type="scientific">Plakobranchus ocellatus</name>
    <dbReference type="NCBI Taxonomy" id="259542"/>
    <lineage>
        <taxon>Eukaryota</taxon>
        <taxon>Metazoa</taxon>
        <taxon>Spiralia</taxon>
        <taxon>Lophotrochozoa</taxon>
        <taxon>Mollusca</taxon>
        <taxon>Gastropoda</taxon>
        <taxon>Heterobranchia</taxon>
        <taxon>Euthyneura</taxon>
        <taxon>Panpulmonata</taxon>
        <taxon>Sacoglossa</taxon>
        <taxon>Placobranchoidea</taxon>
        <taxon>Plakobranchidae</taxon>
        <taxon>Plakobranchus</taxon>
    </lineage>
</organism>
<dbReference type="InterPro" id="IPR006202">
    <property type="entry name" value="Neur_chan_lig-bd"/>
</dbReference>
<dbReference type="PANTHER" id="PTHR18945">
    <property type="entry name" value="NEUROTRANSMITTER GATED ION CHANNEL"/>
    <property type="match status" value="1"/>
</dbReference>